<sequence>MDVATMQRADGQEFLHNTNNNNNNNNSNNGSMACGLEGKGKLAAEVVSNEMARDFVTPKMSSSVASILDDTTPSDSGVQLLDSESSGLNESMISSAGGFEFDGGPTPPPPLPPTAESVYGEEGKNNNNNCSYHERPVAEMEIEAAEEEE</sequence>
<dbReference type="AlphaFoldDB" id="A0A182T9E8"/>
<keyword evidence="3" id="KW-1185">Reference proteome</keyword>
<feature type="compositionally biased region" description="Acidic residues" evidence="1">
    <location>
        <begin position="140"/>
        <end position="149"/>
    </location>
</feature>
<dbReference type="Proteomes" id="UP000075901">
    <property type="component" value="Unassembled WGS sequence"/>
</dbReference>
<dbReference type="VEuPathDB" id="VectorBase:AMAM022300"/>
<feature type="compositionally biased region" description="Low complexity" evidence="1">
    <location>
        <begin position="17"/>
        <end position="29"/>
    </location>
</feature>
<evidence type="ECO:0000313" key="3">
    <source>
        <dbReference type="Proteomes" id="UP000075901"/>
    </source>
</evidence>
<dbReference type="EnsemblMetazoa" id="AMAM022300-RA">
    <property type="protein sequence ID" value="AMAM022300-PA"/>
    <property type="gene ID" value="AMAM022300"/>
</dbReference>
<feature type="compositionally biased region" description="Polar residues" evidence="1">
    <location>
        <begin position="66"/>
        <end position="94"/>
    </location>
</feature>
<protein>
    <submittedName>
        <fullName evidence="2">Uncharacterized protein</fullName>
    </submittedName>
</protein>
<evidence type="ECO:0000256" key="1">
    <source>
        <dbReference type="SAM" id="MobiDB-lite"/>
    </source>
</evidence>
<feature type="region of interest" description="Disordered" evidence="1">
    <location>
        <begin position="1"/>
        <end position="33"/>
    </location>
</feature>
<evidence type="ECO:0000313" key="2">
    <source>
        <dbReference type="EnsemblMetazoa" id="AMAM022300-PA"/>
    </source>
</evidence>
<proteinExistence type="predicted"/>
<organism evidence="2 3">
    <name type="scientific">Anopheles maculatus</name>
    <dbReference type="NCBI Taxonomy" id="74869"/>
    <lineage>
        <taxon>Eukaryota</taxon>
        <taxon>Metazoa</taxon>
        <taxon>Ecdysozoa</taxon>
        <taxon>Arthropoda</taxon>
        <taxon>Hexapoda</taxon>
        <taxon>Insecta</taxon>
        <taxon>Pterygota</taxon>
        <taxon>Neoptera</taxon>
        <taxon>Endopterygota</taxon>
        <taxon>Diptera</taxon>
        <taxon>Nematocera</taxon>
        <taxon>Culicoidea</taxon>
        <taxon>Culicidae</taxon>
        <taxon>Anophelinae</taxon>
        <taxon>Anopheles</taxon>
        <taxon>Anopheles maculatus group</taxon>
    </lineage>
</organism>
<name>A0A182T9E8_9DIPT</name>
<reference evidence="3" key="1">
    <citation type="submission" date="2013-09" db="EMBL/GenBank/DDBJ databases">
        <title>The Genome Sequence of Anopheles maculatus species B.</title>
        <authorList>
            <consortium name="The Broad Institute Genomics Platform"/>
            <person name="Neafsey D.E."/>
            <person name="Besansky N."/>
            <person name="Howell P."/>
            <person name="Walton C."/>
            <person name="Young S.K."/>
            <person name="Zeng Q."/>
            <person name="Gargeya S."/>
            <person name="Fitzgerald M."/>
            <person name="Haas B."/>
            <person name="Abouelleil A."/>
            <person name="Allen A.W."/>
            <person name="Alvarado L."/>
            <person name="Arachchi H.M."/>
            <person name="Berlin A.M."/>
            <person name="Chapman S.B."/>
            <person name="Gainer-Dewar J."/>
            <person name="Goldberg J."/>
            <person name="Griggs A."/>
            <person name="Gujja S."/>
            <person name="Hansen M."/>
            <person name="Howarth C."/>
            <person name="Imamovic A."/>
            <person name="Ireland A."/>
            <person name="Larimer J."/>
            <person name="McCowan C."/>
            <person name="Murphy C."/>
            <person name="Pearson M."/>
            <person name="Poon T.W."/>
            <person name="Priest M."/>
            <person name="Roberts A."/>
            <person name="Saif S."/>
            <person name="Shea T."/>
            <person name="Sisk P."/>
            <person name="Sykes S."/>
            <person name="Wortman J."/>
            <person name="Nusbaum C."/>
            <person name="Birren B."/>
        </authorList>
    </citation>
    <scope>NUCLEOTIDE SEQUENCE [LARGE SCALE GENOMIC DNA]</scope>
    <source>
        <strain evidence="3">maculatus3</strain>
    </source>
</reference>
<feature type="region of interest" description="Disordered" evidence="1">
    <location>
        <begin position="66"/>
        <end position="149"/>
    </location>
</feature>
<reference evidence="2" key="2">
    <citation type="submission" date="2020-05" db="UniProtKB">
        <authorList>
            <consortium name="EnsemblMetazoa"/>
        </authorList>
    </citation>
    <scope>IDENTIFICATION</scope>
    <source>
        <strain evidence="2">maculatus3</strain>
    </source>
</reference>
<accession>A0A182T9E8</accession>